<proteinExistence type="predicted"/>
<feature type="region of interest" description="Disordered" evidence="1">
    <location>
        <begin position="1044"/>
        <end position="1098"/>
    </location>
</feature>
<feature type="compositionally biased region" description="Basic residues" evidence="1">
    <location>
        <begin position="353"/>
        <end position="364"/>
    </location>
</feature>
<feature type="compositionally biased region" description="Basic and acidic residues" evidence="1">
    <location>
        <begin position="400"/>
        <end position="425"/>
    </location>
</feature>
<dbReference type="EMBL" id="QGDH01000077">
    <property type="protein sequence ID" value="RAR09203.1"/>
    <property type="molecule type" value="Genomic_DNA"/>
</dbReference>
<evidence type="ECO:0000259" key="2">
    <source>
        <dbReference type="Pfam" id="PF26118"/>
    </source>
</evidence>
<dbReference type="STRING" id="183478.A0A364N152"/>
<evidence type="ECO:0000313" key="3">
    <source>
        <dbReference type="EMBL" id="RAR09203.1"/>
    </source>
</evidence>
<reference evidence="4" key="1">
    <citation type="submission" date="2018-05" db="EMBL/GenBank/DDBJ databases">
        <title>Draft genome sequence of Stemphylium lycopersici strain CIDEFI 213.</title>
        <authorList>
            <person name="Medina R."/>
            <person name="Franco M.E.E."/>
            <person name="Lucentini C.G."/>
            <person name="Saparrat M.C.N."/>
            <person name="Balatti P.A."/>
        </authorList>
    </citation>
    <scope>NUCLEOTIDE SEQUENCE [LARGE SCALE GENOMIC DNA]</scope>
    <source>
        <strain evidence="4">CIDEFI 213</strain>
    </source>
</reference>
<feature type="region of interest" description="Disordered" evidence="1">
    <location>
        <begin position="325"/>
        <end position="367"/>
    </location>
</feature>
<keyword evidence="4" id="KW-1185">Reference proteome</keyword>
<feature type="region of interest" description="Disordered" evidence="1">
    <location>
        <begin position="177"/>
        <end position="196"/>
    </location>
</feature>
<evidence type="ECO:0000256" key="1">
    <source>
        <dbReference type="SAM" id="MobiDB-lite"/>
    </source>
</evidence>
<dbReference type="CDD" id="cd06503">
    <property type="entry name" value="ATP-synt_Fo_b"/>
    <property type="match status" value="1"/>
</dbReference>
<feature type="region of interest" description="Disordered" evidence="1">
    <location>
        <begin position="476"/>
        <end position="520"/>
    </location>
</feature>
<feature type="region of interest" description="Disordered" evidence="1">
    <location>
        <begin position="383"/>
        <end position="462"/>
    </location>
</feature>
<feature type="domain" description="DUF8035" evidence="2">
    <location>
        <begin position="981"/>
        <end position="1030"/>
    </location>
</feature>
<feature type="compositionally biased region" description="Low complexity" evidence="1">
    <location>
        <begin position="236"/>
        <end position="252"/>
    </location>
</feature>
<feature type="compositionally biased region" description="Polar residues" evidence="1">
    <location>
        <begin position="476"/>
        <end position="489"/>
    </location>
</feature>
<feature type="region of interest" description="Disordered" evidence="1">
    <location>
        <begin position="222"/>
        <end position="259"/>
    </location>
</feature>
<feature type="compositionally biased region" description="Basic and acidic residues" evidence="1">
    <location>
        <begin position="703"/>
        <end position="729"/>
    </location>
</feature>
<feature type="compositionally biased region" description="Polar residues" evidence="1">
    <location>
        <begin position="224"/>
        <end position="235"/>
    </location>
</feature>
<dbReference type="GO" id="GO:0006355">
    <property type="term" value="P:regulation of DNA-templated transcription"/>
    <property type="evidence" value="ECO:0007669"/>
    <property type="project" value="InterPro"/>
</dbReference>
<accession>A0A364N152</accession>
<dbReference type="PANTHER" id="PTHR36167">
    <property type="entry name" value="C2H2 FINGER DOMAIN TRANSCRIPTION FACTOR (EUROFUNG)-RELATED"/>
    <property type="match status" value="1"/>
</dbReference>
<dbReference type="InterPro" id="IPR058348">
    <property type="entry name" value="DUF8035"/>
</dbReference>
<gene>
    <name evidence="3" type="ORF">DDE83_005574</name>
</gene>
<evidence type="ECO:0000313" key="4">
    <source>
        <dbReference type="Proteomes" id="UP000249619"/>
    </source>
</evidence>
<dbReference type="Proteomes" id="UP000249619">
    <property type="component" value="Unassembled WGS sequence"/>
</dbReference>
<feature type="compositionally biased region" description="Basic residues" evidence="1">
    <location>
        <begin position="426"/>
        <end position="440"/>
    </location>
</feature>
<comment type="caution">
    <text evidence="3">The sequence shown here is derived from an EMBL/GenBank/DDBJ whole genome shotgun (WGS) entry which is preliminary data.</text>
</comment>
<dbReference type="InterPro" id="IPR039327">
    <property type="entry name" value="CON7-like"/>
</dbReference>
<feature type="compositionally biased region" description="Polar residues" evidence="1">
    <location>
        <begin position="831"/>
        <end position="854"/>
    </location>
</feature>
<name>A0A364N152_STELY</name>
<protein>
    <recommendedName>
        <fullName evidence="2">DUF8035 domain-containing protein</fullName>
    </recommendedName>
</protein>
<feature type="region of interest" description="Disordered" evidence="1">
    <location>
        <begin position="749"/>
        <end position="859"/>
    </location>
</feature>
<dbReference type="Pfam" id="PF26118">
    <property type="entry name" value="DUF8035"/>
    <property type="match status" value="1"/>
</dbReference>
<organism evidence="3 4">
    <name type="scientific">Stemphylium lycopersici</name>
    <name type="common">Tomato gray leaf spot disease fungus</name>
    <name type="synonym">Thyrospora lycopersici</name>
    <dbReference type="NCBI Taxonomy" id="183478"/>
    <lineage>
        <taxon>Eukaryota</taxon>
        <taxon>Fungi</taxon>
        <taxon>Dikarya</taxon>
        <taxon>Ascomycota</taxon>
        <taxon>Pezizomycotina</taxon>
        <taxon>Dothideomycetes</taxon>
        <taxon>Pleosporomycetidae</taxon>
        <taxon>Pleosporales</taxon>
        <taxon>Pleosporineae</taxon>
        <taxon>Pleosporaceae</taxon>
        <taxon>Stemphylium</taxon>
    </lineage>
</organism>
<dbReference type="PANTHER" id="PTHR36167:SF3">
    <property type="entry name" value="C2H2 FINGER DOMAIN TRANSCRIPTION FACTOR (EUROFUNG)-RELATED"/>
    <property type="match status" value="1"/>
</dbReference>
<dbReference type="AlphaFoldDB" id="A0A364N152"/>
<sequence length="1191" mass="134655">MAEVIGIIASAITVGASAAQLSLALFSVAQTLKHAPKQIAEIAEEFSLVSESLQTLAEIIDMHQDMCKPALFKNTQTIILRYKQVDAEIKKLIDTPQKLAGLQWFINKPKAKGLLKKVEGIKTALILELNIIRLAREEIFRPRSNTDTSVLAQFPSPFNRFRKIVESAVQANRQVVEDAQQDDDNSGTGKRHNTAAEVDVWKEGSYDTATWLYHLVFSPAVPEQSKSNPQRHQLQASVADDSGSSSDTASTSNEWEPDVDEKAMIVWGQQTEPSLVVDRLLASWTTLSSDQITLTSANQEGDEWREDLLRMIEAAKKEDELSFDQWEQENQPVKSDDEESLGSVSMPKNNFHNNKKNHRMRNGRRPTYDTDLLVDASEESPILDHARISSATRDRRRHHEPMEKRLTDEHPAKRDAHTFSNERSHSHVSRNQRQVGKSRPKPADDKGASYTIYGRRRAPLTNVPRRIHTQDTEIISNPFAPNQGQSFLDSRNPLPWQESHWGPHFPAYRQEPQNPVSSPPNPYRAYPHPAAASHHVHAPNLPPPPPPQIYPEPMFMSPLPQSRPPVAPDEQLKETETAAKEKAIVTAIEELLKRDKGNELDSDDPRFLRLVQMLTAQQEREAQYERERANAALEAQMKLVQASHDKDNERLKQLEYLAEEQKQEQRLMQAIWKEERLAMEEKAAKQAQEARNQAKKEIAAVQHARKEAERQTQERADSRAAEERKRMESNYRQQLQRYEDLLRGFQEQQLKSEQDAQQPVRRTRIAEGNRSVDVTEYSTDKRAPPFFTSTSSLRNFQGGFAQFDLSPEQPSGRRRPSRFSRHDSFHGSVHSLHSSRASLGTPDNSDPTETSQQLVVFPSKADRGSKRIAEMQRSLTALGIDSVFEDPSQDHISQLISYEQDGVGDLTVRSTIFWEASMLSLGSELLLTMRQAGWRPTYTRISEKGQTYFLGNQPVHTYFFSPDYRPQFAPSMSPSTNESITIQKALVEEYALMELGFEYRTNDTGVYILDGRLTYNDIETLVERSFLMRENNYRRMHRQLQWHSDKNTEMAPPSPYPDTYAPSLPTASSAYSGDDNRTTCEDADTDTDTEAGGSSAASTAVRSEFVGIDVHDFLIPPSEGSQRSGVKRTDVLSLNRDESSVKSPSIASWTSKSTNNPFRKHMDLAKEGVFGAGSDLLGASVWDDPLVAIPT</sequence>
<feature type="region of interest" description="Disordered" evidence="1">
    <location>
        <begin position="703"/>
        <end position="731"/>
    </location>
</feature>